<dbReference type="UniPathway" id="UPA00232"/>
<evidence type="ECO:0000313" key="2">
    <source>
        <dbReference type="EMBL" id="KTD34519.1"/>
    </source>
</evidence>
<dbReference type="RefSeq" id="WP_058500457.1">
    <property type="nucleotide sequence ID" value="NZ_CAAAJA010000014.1"/>
</dbReference>
<sequence length="87" mass="10210">MFDPKQFDEIAKKLFAALPESAQNFEKEMQQKFKEILLAAFSRLDLVTREEFDVQSKVLARTREKVDTLQMQIDSLTKQQAQNKTEK</sequence>
<comment type="similarity">
    <text evidence="1">Belongs to the UbiK family.</text>
</comment>
<keyword evidence="1" id="KW-0831">Ubiquinone biosynthesis</keyword>
<dbReference type="InterPro" id="IPR007475">
    <property type="entry name" value="UbiK"/>
</dbReference>
<protein>
    <recommendedName>
        <fullName evidence="1">Ubiquinone biosynthesis accessory factor UbiK</fullName>
    </recommendedName>
</protein>
<dbReference type="PANTHER" id="PTHR38040:SF1">
    <property type="entry name" value="UBIQUINONE BIOSYNTHESIS ACCESSORY FACTOR UBIK"/>
    <property type="match status" value="1"/>
</dbReference>
<dbReference type="EMBL" id="CP038254">
    <property type="protein sequence ID" value="QBR83374.1"/>
    <property type="molecule type" value="Genomic_DNA"/>
</dbReference>
<accession>A0A0W0WQC8</accession>
<dbReference type="Proteomes" id="UP000295517">
    <property type="component" value="Chromosome"/>
</dbReference>
<dbReference type="Proteomes" id="UP000054761">
    <property type="component" value="Unassembled WGS sequence"/>
</dbReference>
<dbReference type="Pfam" id="PF04380">
    <property type="entry name" value="BMFP"/>
    <property type="match status" value="1"/>
</dbReference>
<keyword evidence="4" id="KW-1185">Reference proteome</keyword>
<dbReference type="AlphaFoldDB" id="A0A0W0WQC8"/>
<dbReference type="GO" id="GO:0005829">
    <property type="term" value="C:cytosol"/>
    <property type="evidence" value="ECO:0007669"/>
    <property type="project" value="TreeGrafter"/>
</dbReference>
<evidence type="ECO:0000256" key="1">
    <source>
        <dbReference type="HAMAP-Rule" id="MF_02216"/>
    </source>
</evidence>
<evidence type="ECO:0000313" key="4">
    <source>
        <dbReference type="Proteomes" id="UP000054761"/>
    </source>
</evidence>
<dbReference type="PANTHER" id="PTHR38040">
    <property type="entry name" value="UBIQUINONE BIOSYNTHESIS ACCESSORY FACTOR UBIK"/>
    <property type="match status" value="1"/>
</dbReference>
<dbReference type="EMBL" id="LNYH01000004">
    <property type="protein sequence ID" value="KTD34519.1"/>
    <property type="molecule type" value="Genomic_DNA"/>
</dbReference>
<dbReference type="STRING" id="454.Lisr_0063"/>
<reference evidence="3 5" key="2">
    <citation type="submission" date="2019-03" db="EMBL/GenBank/DDBJ databases">
        <title>Diverse conjugative elements silence natural transformation in Legionella species.</title>
        <authorList>
            <person name="Durieux I."/>
            <person name="Ginevra C."/>
            <person name="Attaiech L."/>
            <person name="Picq K."/>
            <person name="Juan P.A."/>
            <person name="Jarraud S."/>
            <person name="Charpentier X."/>
        </authorList>
    </citation>
    <scope>NUCLEOTIDE SEQUENCE [LARGE SCALE GENOMIC DNA]</scope>
    <source>
        <strain evidence="3 5">HL-0427-4011</strain>
    </source>
</reference>
<dbReference type="HAMAP" id="MF_02216">
    <property type="entry name" value="UbiK"/>
    <property type="match status" value="1"/>
</dbReference>
<dbReference type="PATRIC" id="fig|454.4.peg.66"/>
<gene>
    <name evidence="1" type="primary">ubiK</name>
    <name evidence="3" type="ORF">E3983_02720</name>
    <name evidence="2" type="ORF">Lisr_0063</name>
</gene>
<comment type="subcellular location">
    <subcellularLocation>
        <location evidence="1">Cytoplasm</location>
    </subcellularLocation>
</comment>
<organism evidence="2 4">
    <name type="scientific">Legionella israelensis</name>
    <dbReference type="NCBI Taxonomy" id="454"/>
    <lineage>
        <taxon>Bacteria</taxon>
        <taxon>Pseudomonadati</taxon>
        <taxon>Pseudomonadota</taxon>
        <taxon>Gammaproteobacteria</taxon>
        <taxon>Legionellales</taxon>
        <taxon>Legionellaceae</taxon>
        <taxon>Legionella</taxon>
    </lineage>
</organism>
<evidence type="ECO:0000313" key="5">
    <source>
        <dbReference type="Proteomes" id="UP000295517"/>
    </source>
</evidence>
<comment type="function">
    <text evidence="1">Required for efficient ubiquinone (coenzyme Q) biosynthesis. UbiK is probably an accessory factor of Ubi enzymes and facilitates ubiquinone biosynthesis by acting as an assembly factor, a targeting factor, or both.</text>
</comment>
<comment type="pathway">
    <text evidence="1">Cofactor biosynthesis; ubiquinone biosynthesis.</text>
</comment>
<reference evidence="2 4" key="1">
    <citation type="submission" date="2015-11" db="EMBL/GenBank/DDBJ databases">
        <title>Genomic analysis of 38 Legionella species identifies large and diverse effector repertoires.</title>
        <authorList>
            <person name="Burstein D."/>
            <person name="Amaro F."/>
            <person name="Zusman T."/>
            <person name="Lifshitz Z."/>
            <person name="Cohen O."/>
            <person name="Gilbert J.A."/>
            <person name="Pupko T."/>
            <person name="Shuman H.A."/>
            <person name="Segal G."/>
        </authorList>
    </citation>
    <scope>NUCLEOTIDE SEQUENCE [LARGE SCALE GENOMIC DNA]</scope>
    <source>
        <strain evidence="2 4">Bercovier 4</strain>
    </source>
</reference>
<evidence type="ECO:0000313" key="3">
    <source>
        <dbReference type="EMBL" id="QBR83374.1"/>
    </source>
</evidence>
<proteinExistence type="inferred from homology"/>
<name>A0A0W0WQC8_9GAMM</name>
<keyword evidence="1" id="KW-0963">Cytoplasm</keyword>
<dbReference type="GO" id="GO:0006744">
    <property type="term" value="P:ubiquinone biosynthetic process"/>
    <property type="evidence" value="ECO:0007669"/>
    <property type="project" value="UniProtKB-UniRule"/>
</dbReference>
<dbReference type="OrthoDB" id="5297354at2"/>